<reference evidence="2 3" key="1">
    <citation type="submission" date="2014-12" db="EMBL/GenBank/DDBJ databases">
        <title>Draft genome sequence of Paenibacillus kamchatkensis strain B-2647.</title>
        <authorList>
            <person name="Karlyshev A.V."/>
            <person name="Kudryashova E.B."/>
        </authorList>
    </citation>
    <scope>NUCLEOTIDE SEQUENCE [LARGE SCALE GENOMIC DNA]</scope>
    <source>
        <strain evidence="2 3">VKM B-2647</strain>
    </source>
</reference>
<dbReference type="Gene3D" id="3.40.50.150">
    <property type="entry name" value="Vaccinia Virus protein VP39"/>
    <property type="match status" value="1"/>
</dbReference>
<dbReference type="SUPFAM" id="SSF53335">
    <property type="entry name" value="S-adenosyl-L-methionine-dependent methyltransferases"/>
    <property type="match status" value="1"/>
</dbReference>
<dbReference type="Pfam" id="PF08241">
    <property type="entry name" value="Methyltransf_11"/>
    <property type="match status" value="1"/>
</dbReference>
<evidence type="ECO:0000313" key="3">
    <source>
        <dbReference type="Proteomes" id="UP000031967"/>
    </source>
</evidence>
<gene>
    <name evidence="2" type="ORF">SD70_30815</name>
</gene>
<dbReference type="EMBL" id="JXAK01000097">
    <property type="protein sequence ID" value="KIL37763.1"/>
    <property type="molecule type" value="Genomic_DNA"/>
</dbReference>
<organism evidence="2 3">
    <name type="scientific">Gordoniibacillus kamchatkensis</name>
    <dbReference type="NCBI Taxonomy" id="1590651"/>
    <lineage>
        <taxon>Bacteria</taxon>
        <taxon>Bacillati</taxon>
        <taxon>Bacillota</taxon>
        <taxon>Bacilli</taxon>
        <taxon>Bacillales</taxon>
        <taxon>Paenibacillaceae</taxon>
        <taxon>Gordoniibacillus</taxon>
    </lineage>
</organism>
<name>A0ABR5AA99_9BACL</name>
<proteinExistence type="predicted"/>
<keyword evidence="2" id="KW-0808">Transferase</keyword>
<keyword evidence="2" id="KW-0489">Methyltransferase</keyword>
<evidence type="ECO:0000313" key="2">
    <source>
        <dbReference type="EMBL" id="KIL37763.1"/>
    </source>
</evidence>
<feature type="domain" description="Methyltransferase type 11" evidence="1">
    <location>
        <begin position="126"/>
        <end position="185"/>
    </location>
</feature>
<sequence length="243" mass="27590">MSQKSNDYYQQTGVAMTCRSYEEYVRMFALAEDRLQGLSILDMAGGASSFAAEAAGRGNGVTAVDPLYAMSAEEIREHGEREIEVSTAKLAGLAHQYRWDFYGSLDRHRAMRVQSLHRFLADYGAEHPAVTYMQALLPKLPLSGDRFDLTLCSHFLFLYEDQFDYDFHRAAVAELLRVTKPGGEVRVYPLFNFRTEQYSHLDRLRRDIEAEGAASRLEESQLPFLPNSGHLLVFRKKEFSAGV</sequence>
<dbReference type="RefSeq" id="WP_041052395.1">
    <property type="nucleotide sequence ID" value="NZ_JXAK01000097.1"/>
</dbReference>
<protein>
    <submittedName>
        <fullName evidence="2">Methylase</fullName>
    </submittedName>
</protein>
<dbReference type="GO" id="GO:0032259">
    <property type="term" value="P:methylation"/>
    <property type="evidence" value="ECO:0007669"/>
    <property type="project" value="UniProtKB-KW"/>
</dbReference>
<accession>A0ABR5AA99</accession>
<dbReference type="InterPro" id="IPR013216">
    <property type="entry name" value="Methyltransf_11"/>
</dbReference>
<dbReference type="Proteomes" id="UP000031967">
    <property type="component" value="Unassembled WGS sequence"/>
</dbReference>
<dbReference type="GO" id="GO:0008168">
    <property type="term" value="F:methyltransferase activity"/>
    <property type="evidence" value="ECO:0007669"/>
    <property type="project" value="UniProtKB-KW"/>
</dbReference>
<comment type="caution">
    <text evidence="2">The sequence shown here is derived from an EMBL/GenBank/DDBJ whole genome shotgun (WGS) entry which is preliminary data.</text>
</comment>
<dbReference type="InterPro" id="IPR029063">
    <property type="entry name" value="SAM-dependent_MTases_sf"/>
</dbReference>
<evidence type="ECO:0000259" key="1">
    <source>
        <dbReference type="Pfam" id="PF08241"/>
    </source>
</evidence>
<keyword evidence="3" id="KW-1185">Reference proteome</keyword>